<organism evidence="9 10">
    <name type="scientific">Phreatobacter oligotrophus</name>
    <dbReference type="NCBI Taxonomy" id="1122261"/>
    <lineage>
        <taxon>Bacteria</taxon>
        <taxon>Pseudomonadati</taxon>
        <taxon>Pseudomonadota</taxon>
        <taxon>Alphaproteobacteria</taxon>
        <taxon>Hyphomicrobiales</taxon>
        <taxon>Phreatobacteraceae</taxon>
        <taxon>Phreatobacter</taxon>
    </lineage>
</organism>
<keyword evidence="4 7" id="KW-0472">Membrane</keyword>
<dbReference type="GO" id="GO:0005886">
    <property type="term" value="C:plasma membrane"/>
    <property type="evidence" value="ECO:0007669"/>
    <property type="project" value="UniProtKB-SubCell"/>
</dbReference>
<keyword evidence="10" id="KW-1185">Reference proteome</keyword>
<dbReference type="EMBL" id="PZZL01000001">
    <property type="protein sequence ID" value="PTM61745.1"/>
    <property type="molecule type" value="Genomic_DNA"/>
</dbReference>
<dbReference type="Gene3D" id="3.30.1490.480">
    <property type="entry name" value="Endolytic murein transglycosylase"/>
    <property type="match status" value="1"/>
</dbReference>
<dbReference type="GO" id="GO:0008932">
    <property type="term" value="F:lytic endotransglycosylase activity"/>
    <property type="evidence" value="ECO:0007669"/>
    <property type="project" value="UniProtKB-UniRule"/>
</dbReference>
<name>A0A2T4ZID1_9HYPH</name>
<sequence>MSDTPGNAPQNGPRQAMKSPRAALEPEAAPPPPPASRHARNQWVVIGNLIITIALVVLVGGMAGFLYFNQALTAPGPLQQDRAVFIERGSNAETIAQTLERNGVINSALIFSAAVQRYGVRNDLKWGEYLFPKGVSTAEALAIVLEGKAIEYRITVPEGLTSEQIVGRLRDNDVLTGEIARIPREGSLLPDTYRFTRGTTRQQIVDMMTREQQRRLQEIWARRRPDLPLRTPEELVTLASIVEKETGKAEERPRVAGVFINRLTLPRPMRLQSDPTIIYGIVGGRGALGRPISQSDIQRLTPYNTYQIDGLPPTPIGNPGRAAMEAVANPARHRELFFVADGTGGHAFAETLEQHNRNVANWRRIERERGEAASTGGGTAPPAAAADAAPAAPATPPRATR</sequence>
<dbReference type="InterPro" id="IPR003770">
    <property type="entry name" value="MLTG-like"/>
</dbReference>
<evidence type="ECO:0000256" key="3">
    <source>
        <dbReference type="ARBA" id="ARBA00022989"/>
    </source>
</evidence>
<keyword evidence="2 7" id="KW-0812">Transmembrane</keyword>
<feature type="region of interest" description="Disordered" evidence="8">
    <location>
        <begin position="366"/>
        <end position="401"/>
    </location>
</feature>
<comment type="function">
    <text evidence="7">Functions as a peptidoglycan terminase that cleaves nascent peptidoglycan strands endolytically to terminate their elongation.</text>
</comment>
<dbReference type="PANTHER" id="PTHR30518:SF2">
    <property type="entry name" value="ENDOLYTIC MUREIN TRANSGLYCOSYLASE"/>
    <property type="match status" value="1"/>
</dbReference>
<gene>
    <name evidence="7" type="primary">mltG</name>
    <name evidence="9" type="ORF">C8P69_101416</name>
</gene>
<dbReference type="PANTHER" id="PTHR30518">
    <property type="entry name" value="ENDOLYTIC MUREIN TRANSGLYCOSYLASE"/>
    <property type="match status" value="1"/>
</dbReference>
<feature type="region of interest" description="Disordered" evidence="8">
    <location>
        <begin position="1"/>
        <end position="37"/>
    </location>
</feature>
<evidence type="ECO:0000256" key="8">
    <source>
        <dbReference type="SAM" id="MobiDB-lite"/>
    </source>
</evidence>
<comment type="catalytic activity">
    <reaction evidence="7">
        <text>a peptidoglycan chain = a peptidoglycan chain with N-acetyl-1,6-anhydromuramyl-[peptide] at the reducing end + a peptidoglycan chain with N-acetylglucosamine at the non-reducing end.</text>
        <dbReference type="EC" id="4.2.2.29"/>
    </reaction>
</comment>
<evidence type="ECO:0000313" key="10">
    <source>
        <dbReference type="Proteomes" id="UP000241808"/>
    </source>
</evidence>
<keyword evidence="7" id="KW-0997">Cell inner membrane</keyword>
<evidence type="ECO:0000256" key="1">
    <source>
        <dbReference type="ARBA" id="ARBA00022475"/>
    </source>
</evidence>
<accession>A0A2T4ZID1</accession>
<dbReference type="GO" id="GO:0009252">
    <property type="term" value="P:peptidoglycan biosynthetic process"/>
    <property type="evidence" value="ECO:0007669"/>
    <property type="project" value="UniProtKB-UniRule"/>
</dbReference>
<dbReference type="Gene3D" id="3.30.160.60">
    <property type="entry name" value="Classic Zinc Finger"/>
    <property type="match status" value="1"/>
</dbReference>
<dbReference type="GO" id="GO:0071555">
    <property type="term" value="P:cell wall organization"/>
    <property type="evidence" value="ECO:0007669"/>
    <property type="project" value="UniProtKB-KW"/>
</dbReference>
<dbReference type="Pfam" id="PF02618">
    <property type="entry name" value="YceG"/>
    <property type="match status" value="1"/>
</dbReference>
<keyword evidence="6 7" id="KW-0961">Cell wall biogenesis/degradation</keyword>
<feature type="compositionally biased region" description="Low complexity" evidence="8">
    <location>
        <begin position="380"/>
        <end position="401"/>
    </location>
</feature>
<evidence type="ECO:0000256" key="5">
    <source>
        <dbReference type="ARBA" id="ARBA00023239"/>
    </source>
</evidence>
<feature type="compositionally biased region" description="Polar residues" evidence="8">
    <location>
        <begin position="1"/>
        <end position="13"/>
    </location>
</feature>
<dbReference type="RefSeq" id="WP_245901833.1">
    <property type="nucleotide sequence ID" value="NZ_PZZL01000001.1"/>
</dbReference>
<evidence type="ECO:0000313" key="9">
    <source>
        <dbReference type="EMBL" id="PTM61745.1"/>
    </source>
</evidence>
<keyword evidence="3 7" id="KW-1133">Transmembrane helix</keyword>
<proteinExistence type="inferred from homology"/>
<evidence type="ECO:0000256" key="4">
    <source>
        <dbReference type="ARBA" id="ARBA00023136"/>
    </source>
</evidence>
<protein>
    <recommendedName>
        <fullName evidence="7">Endolytic murein transglycosylase</fullName>
        <ecNumber evidence="7">4.2.2.29</ecNumber>
    </recommendedName>
    <alternativeName>
        <fullName evidence="7">Peptidoglycan lytic transglycosylase</fullName>
    </alternativeName>
    <alternativeName>
        <fullName evidence="7">Peptidoglycan polymerization terminase</fullName>
    </alternativeName>
</protein>
<dbReference type="Proteomes" id="UP000241808">
    <property type="component" value="Unassembled WGS sequence"/>
</dbReference>
<feature type="transmembrane region" description="Helical" evidence="7">
    <location>
        <begin position="43"/>
        <end position="68"/>
    </location>
</feature>
<comment type="subcellular location">
    <subcellularLocation>
        <location evidence="7">Cell inner membrane</location>
        <topology evidence="7">Single-pass membrane protein</topology>
    </subcellularLocation>
</comment>
<keyword evidence="5 7" id="KW-0456">Lyase</keyword>
<evidence type="ECO:0000256" key="6">
    <source>
        <dbReference type="ARBA" id="ARBA00023316"/>
    </source>
</evidence>
<dbReference type="EC" id="4.2.2.29" evidence="7"/>
<dbReference type="CDD" id="cd08010">
    <property type="entry name" value="MltG_like"/>
    <property type="match status" value="1"/>
</dbReference>
<dbReference type="AlphaFoldDB" id="A0A2T4ZID1"/>
<evidence type="ECO:0000256" key="7">
    <source>
        <dbReference type="HAMAP-Rule" id="MF_02065"/>
    </source>
</evidence>
<keyword evidence="1 7" id="KW-1003">Cell membrane</keyword>
<feature type="site" description="Important for catalytic activity" evidence="7">
    <location>
        <position position="245"/>
    </location>
</feature>
<reference evidence="9 10" key="1">
    <citation type="submission" date="2018-04" db="EMBL/GenBank/DDBJ databases">
        <title>Genomic Encyclopedia of Archaeal and Bacterial Type Strains, Phase II (KMG-II): from individual species to whole genera.</title>
        <authorList>
            <person name="Goeker M."/>
        </authorList>
    </citation>
    <scope>NUCLEOTIDE SEQUENCE [LARGE SCALE GENOMIC DNA]</scope>
    <source>
        <strain evidence="9 10">DSM 25521</strain>
    </source>
</reference>
<evidence type="ECO:0000256" key="2">
    <source>
        <dbReference type="ARBA" id="ARBA00022692"/>
    </source>
</evidence>
<comment type="caution">
    <text evidence="9">The sequence shown here is derived from an EMBL/GenBank/DDBJ whole genome shotgun (WGS) entry which is preliminary data.</text>
</comment>
<dbReference type="NCBIfam" id="TIGR00247">
    <property type="entry name" value="endolytic transglycosylase MltG"/>
    <property type="match status" value="1"/>
</dbReference>
<dbReference type="HAMAP" id="MF_02065">
    <property type="entry name" value="MltG"/>
    <property type="match status" value="1"/>
</dbReference>
<comment type="similarity">
    <text evidence="7">Belongs to the transglycosylase MltG family.</text>
</comment>